<dbReference type="Gene3D" id="3.80.10.10">
    <property type="entry name" value="Ribonuclease Inhibitor"/>
    <property type="match status" value="1"/>
</dbReference>
<reference evidence="4" key="1">
    <citation type="journal article" date="2016" name="Nat. Commun.">
        <title>The Gonium pectorale genome demonstrates co-option of cell cycle regulation during the evolution of multicellularity.</title>
        <authorList>
            <person name="Hanschen E.R."/>
            <person name="Marriage T.N."/>
            <person name="Ferris P.J."/>
            <person name="Hamaji T."/>
            <person name="Toyoda A."/>
            <person name="Fujiyama A."/>
            <person name="Neme R."/>
            <person name="Noguchi H."/>
            <person name="Minakuchi Y."/>
            <person name="Suzuki M."/>
            <person name="Kawai-Toyooka H."/>
            <person name="Smith D.R."/>
            <person name="Sparks H."/>
            <person name="Anderson J."/>
            <person name="Bakaric R."/>
            <person name="Luria V."/>
            <person name="Karger A."/>
            <person name="Kirschner M.W."/>
            <person name="Durand P.M."/>
            <person name="Michod R.E."/>
            <person name="Nozaki H."/>
            <person name="Olson B.J."/>
        </authorList>
    </citation>
    <scope>NUCLEOTIDE SEQUENCE [LARGE SCALE GENOMIC DNA]</scope>
    <source>
        <strain evidence="4">NIES-2863</strain>
    </source>
</reference>
<gene>
    <name evidence="3" type="ORF">GPECTOR_3g47</name>
</gene>
<accession>A0A150H0D5</accession>
<feature type="region of interest" description="Disordered" evidence="2">
    <location>
        <begin position="281"/>
        <end position="301"/>
    </location>
</feature>
<name>A0A150H0D5_GONPE</name>
<proteinExistence type="predicted"/>
<sequence>MDYYWRRIAVSEAWGEGEQASTSGRDSASSPLVADVGGGGDQERRARQLLPRVLRSAAGAGAGAAAPQGGVPTLRALVLAFLGRHVTDVVAQLGPHLAPLPSDVKACLLCVARRRGVLRNAVLLALADEGWTLMDLAGATALTERAVRQALLRCPRLRALDLRGATAASASLLAQLPELCPGLQVLGVGGSRALDEAALEVLGDILPHVRLRAQPQEVVQESWEEAVQGGSTSLPDPGLPCGLQRLELLVWPHAPPAAVHTLRTVSPTVTLLDELPRLAGDPEAADAQSSRRSAARSGGGGGTLDDCLAALVAEGAWRGAGAGDRRRNEAAAFEELHIAEKFRIAYEQQDARLRVKAQREAAAEARREMRASAAARELAKWLDAE</sequence>
<evidence type="ECO:0000313" key="4">
    <source>
        <dbReference type="Proteomes" id="UP000075714"/>
    </source>
</evidence>
<dbReference type="OrthoDB" id="10257471at2759"/>
<dbReference type="STRING" id="33097.A0A150H0D5"/>
<keyword evidence="4" id="KW-1185">Reference proteome</keyword>
<feature type="compositionally biased region" description="Polar residues" evidence="2">
    <location>
        <begin position="19"/>
        <end position="30"/>
    </location>
</feature>
<dbReference type="AlphaFoldDB" id="A0A150H0D5"/>
<dbReference type="InterPro" id="IPR032675">
    <property type="entry name" value="LRR_dom_sf"/>
</dbReference>
<feature type="compositionally biased region" description="Low complexity" evidence="2">
    <location>
        <begin position="285"/>
        <end position="296"/>
    </location>
</feature>
<evidence type="ECO:0000256" key="1">
    <source>
        <dbReference type="ARBA" id="ARBA00004430"/>
    </source>
</evidence>
<organism evidence="3 4">
    <name type="scientific">Gonium pectorale</name>
    <name type="common">Green alga</name>
    <dbReference type="NCBI Taxonomy" id="33097"/>
    <lineage>
        <taxon>Eukaryota</taxon>
        <taxon>Viridiplantae</taxon>
        <taxon>Chlorophyta</taxon>
        <taxon>core chlorophytes</taxon>
        <taxon>Chlorophyceae</taxon>
        <taxon>CS clade</taxon>
        <taxon>Chlamydomonadales</taxon>
        <taxon>Volvocaceae</taxon>
        <taxon>Gonium</taxon>
    </lineage>
</organism>
<evidence type="ECO:0000256" key="2">
    <source>
        <dbReference type="SAM" id="MobiDB-lite"/>
    </source>
</evidence>
<dbReference type="GO" id="GO:0005930">
    <property type="term" value="C:axoneme"/>
    <property type="evidence" value="ECO:0007669"/>
    <property type="project" value="UniProtKB-SubCell"/>
</dbReference>
<comment type="subcellular location">
    <subcellularLocation>
        <location evidence="1">Cytoplasm</location>
        <location evidence="1">Cytoskeleton</location>
        <location evidence="1">Cilium axoneme</location>
    </subcellularLocation>
</comment>
<dbReference type="EMBL" id="LSYV01000004">
    <property type="protein sequence ID" value="KXZ55338.1"/>
    <property type="molecule type" value="Genomic_DNA"/>
</dbReference>
<feature type="region of interest" description="Disordered" evidence="2">
    <location>
        <begin position="16"/>
        <end position="41"/>
    </location>
</feature>
<protein>
    <submittedName>
        <fullName evidence="3">Uncharacterized protein</fullName>
    </submittedName>
</protein>
<evidence type="ECO:0000313" key="3">
    <source>
        <dbReference type="EMBL" id="KXZ55338.1"/>
    </source>
</evidence>
<comment type="caution">
    <text evidence="3">The sequence shown here is derived from an EMBL/GenBank/DDBJ whole genome shotgun (WGS) entry which is preliminary data.</text>
</comment>
<dbReference type="Proteomes" id="UP000075714">
    <property type="component" value="Unassembled WGS sequence"/>
</dbReference>